<dbReference type="InterPro" id="IPR018228">
    <property type="entry name" value="DNase_TatD-rel_CS"/>
</dbReference>
<feature type="binding site" evidence="2">
    <location>
        <position position="256"/>
    </location>
    <ligand>
        <name>a divalent metal cation</name>
        <dbReference type="ChEBI" id="CHEBI:60240"/>
        <label>1</label>
    </ligand>
</feature>
<dbReference type="PIRSF" id="PIRSF005902">
    <property type="entry name" value="DNase_TatD"/>
    <property type="match status" value="1"/>
</dbReference>
<evidence type="ECO:0000313" key="3">
    <source>
        <dbReference type="EMBL" id="PIQ74002.1"/>
    </source>
</evidence>
<evidence type="ECO:0000256" key="2">
    <source>
        <dbReference type="PIRSR" id="PIRSR005902-1"/>
    </source>
</evidence>
<dbReference type="AlphaFoldDB" id="A0A2H0KPC1"/>
<feature type="binding site" evidence="2">
    <location>
        <position position="8"/>
    </location>
    <ligand>
        <name>a divalent metal cation</name>
        <dbReference type="ChEBI" id="CHEBI:60240"/>
        <label>1</label>
    </ligand>
</feature>
<gene>
    <name evidence="3" type="ORF">COV85_04435</name>
</gene>
<reference evidence="3 4" key="1">
    <citation type="submission" date="2017-09" db="EMBL/GenBank/DDBJ databases">
        <title>Depth-based differentiation of microbial function through sediment-hosted aquifers and enrichment of novel symbionts in the deep terrestrial subsurface.</title>
        <authorList>
            <person name="Probst A.J."/>
            <person name="Ladd B."/>
            <person name="Jarett J.K."/>
            <person name="Geller-Mcgrath D.E."/>
            <person name="Sieber C.M."/>
            <person name="Emerson J.B."/>
            <person name="Anantharaman K."/>
            <person name="Thomas B.C."/>
            <person name="Malmstrom R."/>
            <person name="Stieglmeier M."/>
            <person name="Klingl A."/>
            <person name="Woyke T."/>
            <person name="Ryan C.M."/>
            <person name="Banfield J.F."/>
        </authorList>
    </citation>
    <scope>NUCLEOTIDE SEQUENCE [LARGE SCALE GENOMIC DNA]</scope>
    <source>
        <strain evidence="3">CG11_big_fil_rev_8_21_14_0_20_44_10</strain>
    </source>
</reference>
<keyword evidence="2" id="KW-0479">Metal-binding</keyword>
<dbReference type="PANTHER" id="PTHR46124:SF2">
    <property type="entry name" value="D-AMINOACYL-TRNA DEACYLASE"/>
    <property type="match status" value="1"/>
</dbReference>
<feature type="binding site" evidence="2">
    <location>
        <position position="110"/>
    </location>
    <ligand>
        <name>a divalent metal cation</name>
        <dbReference type="ChEBI" id="CHEBI:60240"/>
        <label>1</label>
    </ligand>
</feature>
<proteinExistence type="predicted"/>
<comment type="caution">
    <text evidence="3">The sequence shown here is derived from an EMBL/GenBank/DDBJ whole genome shotgun (WGS) entry which is preliminary data.</text>
</comment>
<dbReference type="PANTHER" id="PTHR46124">
    <property type="entry name" value="D-AMINOACYL-TRNA DEACYLASE"/>
    <property type="match status" value="1"/>
</dbReference>
<dbReference type="GO" id="GO:0016788">
    <property type="term" value="F:hydrolase activity, acting on ester bonds"/>
    <property type="evidence" value="ECO:0007669"/>
    <property type="project" value="InterPro"/>
</dbReference>
<dbReference type="Gene3D" id="3.20.20.140">
    <property type="entry name" value="Metal-dependent hydrolases"/>
    <property type="match status" value="1"/>
</dbReference>
<keyword evidence="1 3" id="KW-0378">Hydrolase</keyword>
<accession>A0A2H0KPC1</accession>
<evidence type="ECO:0000313" key="4">
    <source>
        <dbReference type="Proteomes" id="UP000231550"/>
    </source>
</evidence>
<dbReference type="GO" id="GO:0046872">
    <property type="term" value="F:metal ion binding"/>
    <property type="evidence" value="ECO:0007669"/>
    <property type="project" value="UniProtKB-KW"/>
</dbReference>
<sequence length="307" mass="35581">MLIDTHAHVNFNDYREDAEAVIKRALKNGVWLINVGSQYSTSQRAIEFAEQYPEGVYAAVGLHPFHLKERVIYEEVDPLEEFEIKTRPEIFNFKKYEKLAGHKKVVAIGEVGLDYFHLPEENREAERQKQKDNFLKHLELAKELNKPVIIHCREAHNDVLEILKNFCRHPEPRAKDLIDKEGRADEILPPHQVRGQNDRGSGLRGVVHSFSGRWSQAEEYFKLGFYIGFNGLITFARDYDKVIKNAPLERLLIETDCPYLTPIPHRGKRNEPSYVKYVAEKIAEIKGMSVEEVVVTTTKNARELFRI</sequence>
<evidence type="ECO:0000256" key="1">
    <source>
        <dbReference type="ARBA" id="ARBA00022801"/>
    </source>
</evidence>
<dbReference type="EMBL" id="PCVN01000120">
    <property type="protein sequence ID" value="PIQ74002.1"/>
    <property type="molecule type" value="Genomic_DNA"/>
</dbReference>
<organism evidence="3 4">
    <name type="scientific">Candidatus Portnoybacteria bacterium CG11_big_fil_rev_8_21_14_0_20_44_10</name>
    <dbReference type="NCBI Taxonomy" id="1974818"/>
    <lineage>
        <taxon>Bacteria</taxon>
        <taxon>Candidatus Portnoyibacteriota</taxon>
    </lineage>
</organism>
<dbReference type="InterPro" id="IPR032466">
    <property type="entry name" value="Metal_Hydrolase"/>
</dbReference>
<feature type="binding site" evidence="2">
    <location>
        <position position="6"/>
    </location>
    <ligand>
        <name>a divalent metal cation</name>
        <dbReference type="ChEBI" id="CHEBI:60240"/>
        <label>1</label>
    </ligand>
</feature>
<protein>
    <submittedName>
        <fullName evidence="3">Hydrolase TatD</fullName>
    </submittedName>
</protein>
<dbReference type="Pfam" id="PF01026">
    <property type="entry name" value="TatD_DNase"/>
    <property type="match status" value="1"/>
</dbReference>
<dbReference type="Proteomes" id="UP000231550">
    <property type="component" value="Unassembled WGS sequence"/>
</dbReference>
<feature type="binding site" evidence="2">
    <location>
        <position position="208"/>
    </location>
    <ligand>
        <name>a divalent metal cation</name>
        <dbReference type="ChEBI" id="CHEBI:60240"/>
        <label>2</label>
    </ligand>
</feature>
<name>A0A2H0KPC1_9BACT</name>
<dbReference type="InterPro" id="IPR001130">
    <property type="entry name" value="TatD-like"/>
</dbReference>
<feature type="binding site" evidence="2">
    <location>
        <position position="151"/>
    </location>
    <ligand>
        <name>a divalent metal cation</name>
        <dbReference type="ChEBI" id="CHEBI:60240"/>
        <label>2</label>
    </ligand>
</feature>
<dbReference type="CDD" id="cd01310">
    <property type="entry name" value="TatD_DNAse"/>
    <property type="match status" value="1"/>
</dbReference>
<dbReference type="SUPFAM" id="SSF51556">
    <property type="entry name" value="Metallo-dependent hydrolases"/>
    <property type="match status" value="1"/>
</dbReference>
<dbReference type="PROSITE" id="PS01137">
    <property type="entry name" value="TATD_1"/>
    <property type="match status" value="1"/>
</dbReference>